<evidence type="ECO:0000259" key="6">
    <source>
        <dbReference type="PROSITE" id="PS50089"/>
    </source>
</evidence>
<dbReference type="CDD" id="cd16473">
    <property type="entry name" value="RING-H2_RNF103"/>
    <property type="match status" value="1"/>
</dbReference>
<proteinExistence type="predicted"/>
<dbReference type="GO" id="GO:0008270">
    <property type="term" value="F:zinc ion binding"/>
    <property type="evidence" value="ECO:0007669"/>
    <property type="project" value="UniProtKB-KW"/>
</dbReference>
<keyword evidence="2 4" id="KW-0863">Zinc-finger</keyword>
<feature type="compositionally biased region" description="Basic and acidic residues" evidence="5">
    <location>
        <begin position="1644"/>
        <end position="1654"/>
    </location>
</feature>
<dbReference type="RefSeq" id="XP_002785632.1">
    <property type="nucleotide sequence ID" value="XM_002785586.1"/>
</dbReference>
<dbReference type="Proteomes" id="UP000007800">
    <property type="component" value="Unassembled WGS sequence"/>
</dbReference>
<evidence type="ECO:0000256" key="4">
    <source>
        <dbReference type="PROSITE-ProRule" id="PRU00175"/>
    </source>
</evidence>
<dbReference type="PANTHER" id="PTHR45931:SF3">
    <property type="entry name" value="RING ZINC FINGER-CONTAINING PROTEIN"/>
    <property type="match status" value="1"/>
</dbReference>
<evidence type="ECO:0000256" key="2">
    <source>
        <dbReference type="ARBA" id="ARBA00022771"/>
    </source>
</evidence>
<evidence type="ECO:0000313" key="8">
    <source>
        <dbReference type="Proteomes" id="UP000007800"/>
    </source>
</evidence>
<dbReference type="Gene3D" id="3.30.40.10">
    <property type="entry name" value="Zinc/RING finger domain, C3HC4 (zinc finger)"/>
    <property type="match status" value="1"/>
</dbReference>
<evidence type="ECO:0000313" key="7">
    <source>
        <dbReference type="EMBL" id="EER17428.1"/>
    </source>
</evidence>
<protein>
    <submittedName>
        <fullName evidence="7">Ring finger protein, putative</fullName>
    </submittedName>
</protein>
<feature type="compositionally biased region" description="Acidic residues" evidence="5">
    <location>
        <begin position="671"/>
        <end position="684"/>
    </location>
</feature>
<dbReference type="PANTHER" id="PTHR45931">
    <property type="entry name" value="SI:CH211-59O9.10"/>
    <property type="match status" value="1"/>
</dbReference>
<keyword evidence="8" id="KW-1185">Reference proteome</keyword>
<sequence>MTKSNVSSLVSMGLPRGFEWKFGESSILAGNGKQLLGAYGGYYDRENLWRKKHRKLSSHSYAGFHEGRSSAVGPGEMIKSEPAAAKEEEDGQKHMVRIEGEESIAGTGNDRSDGGSEVCRSDPVVGARELPEAAVQLTAGLQSLIEVLEADTGKSSTRGLDEHKIGAITAHRYDGGMRGVKCSICMDELREGDMVKCLPCVHNFHAKCIDHWLRVNHRCPVCKYNKLDPPNLASKVLYAHIGDDPTKWEVLTAFKRGASRAMRVKLRSSFTERVVQPYYCSMMARAPSSDIATAICTKPGGKPADKRSVYFHFPTHEDAMEFAEVWGNLHRYKTPVELTKEIPNEEQVHEDWDAVLERTRANVVEAFGEVNYASLVRYVRIGSDPDKFVVTHAHRDGDAGVRLLRLAEEKAHLWDLQETFHCDDISAEPWGKFVEAKCARPENPKKKFLFVINFETQEDAAYFAEKWGAPFTAGEAGEEAQSSERVDDSGDEVKDSHSAAEPDSSAKSSTTEFGDTGEDEDSPDGDVVPPEETPGGETDSGGGDDDEAPASGPQEMETGEGTQEASSNDVEPASASDDDSDASEWGNYPQVSQAVPIVEDDSAGAETEGGHSTSRALRSEEGERSQEVPETEADEYVIPESLPTFQDVGDFTTDHDAEDDHTAAARLASNVEEDFSAGDEETQEEEAKLRHSSEGNADGEGLKADESEGDTVDDDDRLSPDNEEVASSSEVEGNGGIFVPTDEAGFGTCREFRPRHSYRYGKITAFDTPGRRFKACLWVRRRYKKEAEVAACEEVAVRPKHRVDLNDWLIPVKCTIGGGADAETVEGKIRCDSEYEARTLAKQIPPGFLAYTLSLAWLAIACGCQMESIVAAVDRGTPTLKARGEKTLLSQKHGDQILTDSPPSGGESCKKLIADFSKGEADDVIDFDIRKRELTVLPGTMIHPLQLRCGEVEVPPEGKGATWLVRVDCRDSQGGVMVGLVEECWYADVAKMLRFWPGLGVVLKERPVLAPKGAQRTLLDGSNTLLCTTSRRPVTTSTTTTTTTTTTPTTTTTTRRSFLGSCQEVVRPSAPNEMPQQIADFAFANRGLRISPWGAKGGSEEFLTCDPVRAPPAKEKDGRYRVSASCYMAASSRMYAYAEEEGIVCGSYWDAQLLAVMWGGYEPPRPTTTTTSTTTTTTRKPRSRYPTCETMRPDWSYGEAVDEVVDFVVYGRQLQVRPSYADSVMSLICEQVMELPVRHGAAAAYQPEQWSVPVKCGDAEDPGSYDNANVVCGSYWEAEMFAVLWGGYEPEITSCPVQLTPFGFPDVVTLSCDGADGQPTELDKSGKWQIKTKCRDARGWDSAGVAYRIVCGAYWDAELLSILWGGYRPVVTRITTTSTTSTTTQMVFTTASVANSASTGWFNFVHFDWASSERFGSCSQLQREATPGVADDLLDLKTAGRMLTIRAAQDQASSLLRRLTCNAVNSSPVPSRGEESKWRVRVGCFEGFNSPHVIKGNIICNSFWDAQMLSVIWGGFTPRPVLPIATHPTNGPSAILPHHLNVRVTRLGSEVVDRVGVVDPTPEEQASWHEMHILYDSLRSGENNIWGETLDGKKVNIVFDEPGMAELLMRQFAGRVQEVTTDVSRFAQALGVRGFSSPPPVRRSTNDQHRRGERLPFLNYSK</sequence>
<feature type="region of interest" description="Disordered" evidence="5">
    <location>
        <begin position="1635"/>
        <end position="1662"/>
    </location>
</feature>
<dbReference type="SMART" id="SM00184">
    <property type="entry name" value="RING"/>
    <property type="match status" value="1"/>
</dbReference>
<dbReference type="SUPFAM" id="SSF57850">
    <property type="entry name" value="RING/U-box"/>
    <property type="match status" value="1"/>
</dbReference>
<dbReference type="InParanoid" id="C5KDX5"/>
<dbReference type="GeneID" id="9062558"/>
<dbReference type="OMA" id="SANCYMA"/>
<accession>C5KDX5</accession>
<feature type="domain" description="RING-type" evidence="6">
    <location>
        <begin position="182"/>
        <end position="223"/>
    </location>
</feature>
<keyword evidence="3" id="KW-0862">Zinc</keyword>
<gene>
    <name evidence="7" type="ORF">Pmar_PMAR022380</name>
</gene>
<feature type="compositionally biased region" description="Low complexity" evidence="5">
    <location>
        <begin position="1167"/>
        <end position="1178"/>
    </location>
</feature>
<dbReference type="EMBL" id="GG672124">
    <property type="protein sequence ID" value="EER17428.1"/>
    <property type="molecule type" value="Genomic_DNA"/>
</dbReference>
<feature type="region of interest" description="Disordered" evidence="5">
    <location>
        <begin position="1033"/>
        <end position="1053"/>
    </location>
</feature>
<dbReference type="InterPro" id="IPR051834">
    <property type="entry name" value="RING_finger_E3_ligase"/>
</dbReference>
<feature type="compositionally biased region" description="Polar residues" evidence="5">
    <location>
        <begin position="560"/>
        <end position="569"/>
    </location>
</feature>
<dbReference type="InterPro" id="IPR001841">
    <property type="entry name" value="Znf_RING"/>
</dbReference>
<dbReference type="PROSITE" id="PS50089">
    <property type="entry name" value="ZF_RING_2"/>
    <property type="match status" value="1"/>
</dbReference>
<organism evidence="8">
    <name type="scientific">Perkinsus marinus (strain ATCC 50983 / TXsc)</name>
    <dbReference type="NCBI Taxonomy" id="423536"/>
    <lineage>
        <taxon>Eukaryota</taxon>
        <taxon>Sar</taxon>
        <taxon>Alveolata</taxon>
        <taxon>Perkinsozoa</taxon>
        <taxon>Perkinsea</taxon>
        <taxon>Perkinsida</taxon>
        <taxon>Perkinsidae</taxon>
        <taxon>Perkinsus</taxon>
    </lineage>
</organism>
<feature type="compositionally biased region" description="Basic and acidic residues" evidence="5">
    <location>
        <begin position="482"/>
        <end position="500"/>
    </location>
</feature>
<feature type="compositionally biased region" description="Basic and acidic residues" evidence="5">
    <location>
        <begin position="617"/>
        <end position="627"/>
    </location>
</feature>
<feature type="region of interest" description="Disordered" evidence="5">
    <location>
        <begin position="473"/>
        <end position="740"/>
    </location>
</feature>
<feature type="compositionally biased region" description="Basic and acidic residues" evidence="5">
    <location>
        <begin position="652"/>
        <end position="663"/>
    </location>
</feature>
<feature type="compositionally biased region" description="Acidic residues" evidence="5">
    <location>
        <begin position="707"/>
        <end position="724"/>
    </location>
</feature>
<evidence type="ECO:0000256" key="1">
    <source>
        <dbReference type="ARBA" id="ARBA00022723"/>
    </source>
</evidence>
<feature type="compositionally biased region" description="Low complexity" evidence="5">
    <location>
        <begin position="525"/>
        <end position="537"/>
    </location>
</feature>
<dbReference type="GO" id="GO:0006511">
    <property type="term" value="P:ubiquitin-dependent protein catabolic process"/>
    <property type="evidence" value="ECO:0007669"/>
    <property type="project" value="TreeGrafter"/>
</dbReference>
<reference evidence="7 8" key="1">
    <citation type="submission" date="2008-07" db="EMBL/GenBank/DDBJ databases">
        <authorList>
            <person name="El-Sayed N."/>
            <person name="Caler E."/>
            <person name="Inman J."/>
            <person name="Amedeo P."/>
            <person name="Hass B."/>
            <person name="Wortman J."/>
        </authorList>
    </citation>
    <scope>NUCLEOTIDE SEQUENCE [LARGE SCALE GENOMIC DNA]</scope>
    <source>
        <strain evidence="8">ATCC 50983 / TXsc</strain>
    </source>
</reference>
<evidence type="ECO:0000256" key="5">
    <source>
        <dbReference type="SAM" id="MobiDB-lite"/>
    </source>
</evidence>
<dbReference type="OrthoDB" id="444693at2759"/>
<feature type="region of interest" description="Disordered" evidence="5">
    <location>
        <begin position="82"/>
        <end position="121"/>
    </location>
</feature>
<feature type="compositionally biased region" description="Acidic residues" evidence="5">
    <location>
        <begin position="515"/>
        <end position="524"/>
    </location>
</feature>
<dbReference type="Pfam" id="PF13639">
    <property type="entry name" value="zf-RING_2"/>
    <property type="match status" value="1"/>
</dbReference>
<evidence type="ECO:0000256" key="3">
    <source>
        <dbReference type="ARBA" id="ARBA00022833"/>
    </source>
</evidence>
<dbReference type="InterPro" id="IPR013083">
    <property type="entry name" value="Znf_RING/FYVE/PHD"/>
</dbReference>
<feature type="compositionally biased region" description="Basic and acidic residues" evidence="5">
    <location>
        <begin position="91"/>
        <end position="100"/>
    </location>
</feature>
<dbReference type="GO" id="GO:0005634">
    <property type="term" value="C:nucleus"/>
    <property type="evidence" value="ECO:0007669"/>
    <property type="project" value="TreeGrafter"/>
</dbReference>
<feature type="region of interest" description="Disordered" evidence="5">
    <location>
        <begin position="1165"/>
        <end position="1185"/>
    </location>
</feature>
<name>C5KDX5_PERM5</name>
<keyword evidence="1" id="KW-0479">Metal-binding</keyword>
<dbReference type="GO" id="GO:0061630">
    <property type="term" value="F:ubiquitin protein ligase activity"/>
    <property type="evidence" value="ECO:0007669"/>
    <property type="project" value="TreeGrafter"/>
</dbReference>